<dbReference type="GO" id="GO:0016780">
    <property type="term" value="F:phosphotransferase activity, for other substituted phosphate groups"/>
    <property type="evidence" value="ECO:0007669"/>
    <property type="project" value="TreeGrafter"/>
</dbReference>
<name>A0A022KVQ4_9MICO</name>
<evidence type="ECO:0000256" key="2">
    <source>
        <dbReference type="ARBA" id="ARBA00006464"/>
    </source>
</evidence>
<dbReference type="PANTHER" id="PTHR30576:SF10">
    <property type="entry name" value="SLL5057 PROTEIN"/>
    <property type="match status" value="1"/>
</dbReference>
<feature type="domain" description="Bacterial sugar transferase" evidence="8">
    <location>
        <begin position="43"/>
        <end position="232"/>
    </location>
</feature>
<evidence type="ECO:0000313" key="10">
    <source>
        <dbReference type="Proteomes" id="UP000019754"/>
    </source>
</evidence>
<evidence type="ECO:0000256" key="6">
    <source>
        <dbReference type="ARBA" id="ARBA00023136"/>
    </source>
</evidence>
<dbReference type="GO" id="GO:0016020">
    <property type="term" value="C:membrane"/>
    <property type="evidence" value="ECO:0007669"/>
    <property type="project" value="UniProtKB-SubCell"/>
</dbReference>
<protein>
    <submittedName>
        <fullName evidence="9">UDP-phosphate galactose phosphotransferase</fullName>
    </submittedName>
</protein>
<dbReference type="HOGENOM" id="CLU_024920_1_0_11"/>
<evidence type="ECO:0000256" key="4">
    <source>
        <dbReference type="ARBA" id="ARBA00022692"/>
    </source>
</evidence>
<evidence type="ECO:0000256" key="3">
    <source>
        <dbReference type="ARBA" id="ARBA00022679"/>
    </source>
</evidence>
<dbReference type="InterPro" id="IPR003362">
    <property type="entry name" value="Bact_transf"/>
</dbReference>
<keyword evidence="3 9" id="KW-0808">Transferase</keyword>
<proteinExistence type="inferred from homology"/>
<dbReference type="OrthoDB" id="9808602at2"/>
<feature type="transmembrane region" description="Helical" evidence="7">
    <location>
        <begin position="45"/>
        <end position="69"/>
    </location>
</feature>
<comment type="similarity">
    <text evidence="2">Belongs to the bacterial sugar transferase family.</text>
</comment>
<keyword evidence="5 7" id="KW-1133">Transmembrane helix</keyword>
<comment type="subcellular location">
    <subcellularLocation>
        <location evidence="1">Membrane</location>
        <topology evidence="1">Multi-pass membrane protein</topology>
    </subcellularLocation>
</comment>
<keyword evidence="4 7" id="KW-0812">Transmembrane</keyword>
<dbReference type="EMBL" id="AORC01000013">
    <property type="protein sequence ID" value="EYT48752.1"/>
    <property type="molecule type" value="Genomic_DNA"/>
</dbReference>
<reference evidence="9 10" key="1">
    <citation type="journal article" date="2013" name="Genome Announc.">
        <title>Draft genome sequence of an Actinobacterium, Brachybacterium muris strain UCD-AY4.</title>
        <authorList>
            <person name="Lo J.R."/>
            <person name="Lang J.M."/>
            <person name="Darling A.E."/>
            <person name="Eisen J.A."/>
            <person name="Coil D.A."/>
        </authorList>
    </citation>
    <scope>NUCLEOTIDE SEQUENCE [LARGE SCALE GENOMIC DNA]</scope>
    <source>
        <strain evidence="9 10">UCD-AY4</strain>
    </source>
</reference>
<accession>A0A022KVQ4</accession>
<dbReference type="AlphaFoldDB" id="A0A022KVQ4"/>
<organism evidence="9 10">
    <name type="scientific">Brachybacterium muris UCD-AY4</name>
    <dbReference type="NCBI Taxonomy" id="1249481"/>
    <lineage>
        <taxon>Bacteria</taxon>
        <taxon>Bacillati</taxon>
        <taxon>Actinomycetota</taxon>
        <taxon>Actinomycetes</taxon>
        <taxon>Micrococcales</taxon>
        <taxon>Dermabacteraceae</taxon>
        <taxon>Brachybacterium</taxon>
    </lineage>
</organism>
<dbReference type="Proteomes" id="UP000019754">
    <property type="component" value="Unassembled WGS sequence"/>
</dbReference>
<sequence>MDLIVVPALSEISRDRVSMRPVAGLPLVHLEKPRSRDALRLSKRVFDVVASTVVLVLIAPVLAAVALAVKLGDGGPVLFRQVRAGRDGEPFHILKFRSMVTGADSRRPSPEAAARDRGNAVMFKLAVDPRVTRVGRFLRRYSLDELPQLWNVLRGDMSLVGPRPALPREVTEYDQDARRRLAVRPGITGLWQVSGRSDLSWSETVRLDLYYVDNWSFTQDLQILVRTVRAVMDARGAY</sequence>
<evidence type="ECO:0000256" key="7">
    <source>
        <dbReference type="SAM" id="Phobius"/>
    </source>
</evidence>
<evidence type="ECO:0000313" key="9">
    <source>
        <dbReference type="EMBL" id="EYT48752.1"/>
    </source>
</evidence>
<evidence type="ECO:0000256" key="5">
    <source>
        <dbReference type="ARBA" id="ARBA00022989"/>
    </source>
</evidence>
<dbReference type="NCBIfam" id="TIGR03025">
    <property type="entry name" value="EPS_sugtrans"/>
    <property type="match status" value="1"/>
</dbReference>
<gene>
    <name evidence="9" type="ORF">D641_0111150</name>
</gene>
<dbReference type="Pfam" id="PF02397">
    <property type="entry name" value="Bac_transf"/>
    <property type="match status" value="1"/>
</dbReference>
<dbReference type="STRING" id="1249481.D641_0111150"/>
<dbReference type="PANTHER" id="PTHR30576">
    <property type="entry name" value="COLANIC BIOSYNTHESIS UDP-GLUCOSE LIPID CARRIER TRANSFERASE"/>
    <property type="match status" value="1"/>
</dbReference>
<dbReference type="InterPro" id="IPR017475">
    <property type="entry name" value="EPS_sugar_tfrase"/>
</dbReference>
<keyword evidence="10" id="KW-1185">Reference proteome</keyword>
<evidence type="ECO:0000259" key="8">
    <source>
        <dbReference type="Pfam" id="PF02397"/>
    </source>
</evidence>
<comment type="caution">
    <text evidence="9">The sequence shown here is derived from an EMBL/GenBank/DDBJ whole genome shotgun (WGS) entry which is preliminary data.</text>
</comment>
<keyword evidence="6 7" id="KW-0472">Membrane</keyword>
<evidence type="ECO:0000256" key="1">
    <source>
        <dbReference type="ARBA" id="ARBA00004141"/>
    </source>
</evidence>